<feature type="non-terminal residue" evidence="2">
    <location>
        <position position="165"/>
    </location>
</feature>
<feature type="transmembrane region" description="Helical" evidence="1">
    <location>
        <begin position="35"/>
        <end position="55"/>
    </location>
</feature>
<feature type="transmembrane region" description="Helical" evidence="1">
    <location>
        <begin position="138"/>
        <end position="163"/>
    </location>
</feature>
<sequence length="165" mass="18029">MKSSSVKRLATLAMFLALAVLLNYAENLLPMIVPVPGVKLGLANTMNLIILYYYGRRDYFAIGLLRVLLMAVMFTGVVSYAFFLSLSGFLLSSLVVIGLSYIKKLSIFSLSVASAIFHGIGQICCAILLYWTNDGSSIYLFTYLPILIVSGAITGVLIAYLSYLI</sequence>
<feature type="transmembrane region" description="Helical" evidence="1">
    <location>
        <begin position="67"/>
        <end position="99"/>
    </location>
</feature>
<dbReference type="InterPro" id="IPR014535">
    <property type="entry name" value="Hpre_diP_synt_I"/>
</dbReference>
<gene>
    <name evidence="2" type="ORF">IAC78_00925</name>
</gene>
<keyword evidence="1" id="KW-1133">Transmembrane helix</keyword>
<dbReference type="PIRSF" id="PIRSF027391">
    <property type="entry name" value="Hpre_diP_synt_I"/>
    <property type="match status" value="1"/>
</dbReference>
<evidence type="ECO:0000313" key="3">
    <source>
        <dbReference type="Proteomes" id="UP000823629"/>
    </source>
</evidence>
<dbReference type="Gene3D" id="1.10.1760.20">
    <property type="match status" value="1"/>
</dbReference>
<evidence type="ECO:0000256" key="1">
    <source>
        <dbReference type="SAM" id="Phobius"/>
    </source>
</evidence>
<dbReference type="Pfam" id="PF07456">
    <property type="entry name" value="Hpre_diP_synt_I"/>
    <property type="match status" value="1"/>
</dbReference>
<keyword evidence="1" id="KW-0812">Transmembrane</keyword>
<keyword evidence="1" id="KW-0472">Membrane</keyword>
<dbReference type="InterPro" id="IPR010898">
    <property type="entry name" value="Hpre_diP_synth_I"/>
</dbReference>
<reference evidence="2" key="1">
    <citation type="submission" date="2020-10" db="EMBL/GenBank/DDBJ databases">
        <authorList>
            <person name="Gilroy R."/>
        </authorList>
    </citation>
    <scope>NUCLEOTIDE SEQUENCE</scope>
    <source>
        <strain evidence="2">1748</strain>
    </source>
</reference>
<evidence type="ECO:0000313" key="2">
    <source>
        <dbReference type="EMBL" id="MBO8414033.1"/>
    </source>
</evidence>
<feature type="transmembrane region" description="Helical" evidence="1">
    <location>
        <begin position="105"/>
        <end position="131"/>
    </location>
</feature>
<comment type="caution">
    <text evidence="2">The sequence shown here is derived from an EMBL/GenBank/DDBJ whole genome shotgun (WGS) entry which is preliminary data.</text>
</comment>
<proteinExistence type="predicted"/>
<name>A0A9D9D8T4_9BACL</name>
<dbReference type="EMBL" id="JADING010000023">
    <property type="protein sequence ID" value="MBO8414033.1"/>
    <property type="molecule type" value="Genomic_DNA"/>
</dbReference>
<dbReference type="AlphaFoldDB" id="A0A9D9D8T4"/>
<protein>
    <submittedName>
        <fullName evidence="2">Gx transporter family protein</fullName>
    </submittedName>
</protein>
<organism evidence="2 3">
    <name type="scientific">Candidatus Scatoplasma merdavium</name>
    <dbReference type="NCBI Taxonomy" id="2840932"/>
    <lineage>
        <taxon>Bacteria</taxon>
        <taxon>Bacillati</taxon>
        <taxon>Bacillota</taxon>
        <taxon>Bacilli</taxon>
        <taxon>Bacillales</taxon>
        <taxon>Candidatus Scatoplasma</taxon>
    </lineage>
</organism>
<reference evidence="2" key="2">
    <citation type="journal article" date="2021" name="PeerJ">
        <title>Extensive microbial diversity within the chicken gut microbiome revealed by metagenomics and culture.</title>
        <authorList>
            <person name="Gilroy R."/>
            <person name="Ravi A."/>
            <person name="Getino M."/>
            <person name="Pursley I."/>
            <person name="Horton D.L."/>
            <person name="Alikhan N.F."/>
            <person name="Baker D."/>
            <person name="Gharbi K."/>
            <person name="Hall N."/>
            <person name="Watson M."/>
            <person name="Adriaenssens E.M."/>
            <person name="Foster-Nyarko E."/>
            <person name="Jarju S."/>
            <person name="Secka A."/>
            <person name="Antonio M."/>
            <person name="Oren A."/>
            <person name="Chaudhuri R.R."/>
            <person name="La Ragione R."/>
            <person name="Hildebrand F."/>
            <person name="Pallen M.J."/>
        </authorList>
    </citation>
    <scope>NUCLEOTIDE SEQUENCE</scope>
    <source>
        <strain evidence="2">1748</strain>
    </source>
</reference>
<dbReference type="Proteomes" id="UP000823629">
    <property type="component" value="Unassembled WGS sequence"/>
</dbReference>
<accession>A0A9D9D8T4</accession>